<dbReference type="SUPFAM" id="SSF141868">
    <property type="entry name" value="EAL domain-like"/>
    <property type="match status" value="1"/>
</dbReference>
<dbReference type="Proteomes" id="UP000238137">
    <property type="component" value="Unassembled WGS sequence"/>
</dbReference>
<dbReference type="PANTHER" id="PTHR33121:SF79">
    <property type="entry name" value="CYCLIC DI-GMP PHOSPHODIESTERASE PDED-RELATED"/>
    <property type="match status" value="1"/>
</dbReference>
<sequence length="285" mass="31882">MTGVQGIYPEEEVDVSDAISPIGSPLDYVISQQDRITLSSVRAAVEKGRGLLAYQPIVQARQSQRVAYYEGLIRIVDDSGRLVPLKDFMPNAETTELGRQIDCLSLSLGLQALSETPTLRLAVNMSARSIGYPEWNRILREGLNGNPHVAERLILEITESSAIKLPQQVVEFMREVQRHGVSLALDDFGAGYTSFRYLRDFCFDMIKIDGQFIRRITEHPDNQVLTRALQSIAHHFDMFTVAESVETAEEAGFLIEMGIDCMQGYYFGAPTIAPPWKAPPSMARR</sequence>
<dbReference type="PROSITE" id="PS50883">
    <property type="entry name" value="EAL"/>
    <property type="match status" value="1"/>
</dbReference>
<name>A0A422R1R8_9RHOB</name>
<dbReference type="Pfam" id="PF00563">
    <property type="entry name" value="EAL"/>
    <property type="match status" value="1"/>
</dbReference>
<dbReference type="InterPro" id="IPR001633">
    <property type="entry name" value="EAL_dom"/>
</dbReference>
<feature type="domain" description="EAL" evidence="1">
    <location>
        <begin position="34"/>
        <end position="284"/>
    </location>
</feature>
<reference evidence="2" key="1">
    <citation type="submission" date="2018-05" db="EMBL/GenBank/DDBJ databases">
        <title>Reclassification of Methylarcula marina and Methylarcula terricola as Paracoccus methylarcula sp.nov., comb.nov. and Paracoccus terricola comb.nov.</title>
        <authorList>
            <person name="Shmareva M.N."/>
            <person name="Doronina N.V."/>
            <person name="Vasilenko O.V."/>
            <person name="Tarlachkov S.V."/>
            <person name="Trotsenko Y.A."/>
        </authorList>
    </citation>
    <scope>NUCLEOTIDE SEQUENCE [LARGE SCALE GENOMIC DNA]</scope>
    <source>
        <strain evidence="2">VKM B-2159</strain>
    </source>
</reference>
<dbReference type="InterPro" id="IPR050706">
    <property type="entry name" value="Cyclic-di-GMP_PDE-like"/>
</dbReference>
<dbReference type="InterPro" id="IPR035919">
    <property type="entry name" value="EAL_sf"/>
</dbReference>
<dbReference type="EMBL" id="PXNQ02000001">
    <property type="protein sequence ID" value="RNF36185.1"/>
    <property type="molecule type" value="Genomic_DNA"/>
</dbReference>
<evidence type="ECO:0000313" key="3">
    <source>
        <dbReference type="Proteomes" id="UP000238137"/>
    </source>
</evidence>
<dbReference type="SMART" id="SM00052">
    <property type="entry name" value="EAL"/>
    <property type="match status" value="1"/>
</dbReference>
<dbReference type="GO" id="GO:0071111">
    <property type="term" value="F:cyclic-guanylate-specific phosphodiesterase activity"/>
    <property type="evidence" value="ECO:0007669"/>
    <property type="project" value="InterPro"/>
</dbReference>
<dbReference type="Gene3D" id="3.20.20.450">
    <property type="entry name" value="EAL domain"/>
    <property type="match status" value="1"/>
</dbReference>
<gene>
    <name evidence="2" type="ORF">A7A09_002010</name>
</gene>
<dbReference type="AlphaFoldDB" id="A0A422R1R8"/>
<dbReference type="OrthoDB" id="23692at2"/>
<protein>
    <submittedName>
        <fullName evidence="2">EAL domain-containing protein</fullName>
    </submittedName>
</protein>
<evidence type="ECO:0000313" key="2">
    <source>
        <dbReference type="EMBL" id="RNF36185.1"/>
    </source>
</evidence>
<evidence type="ECO:0000259" key="1">
    <source>
        <dbReference type="PROSITE" id="PS50883"/>
    </source>
</evidence>
<proteinExistence type="predicted"/>
<accession>A0A422R1R8</accession>
<dbReference type="CDD" id="cd01948">
    <property type="entry name" value="EAL"/>
    <property type="match status" value="1"/>
</dbReference>
<organism evidence="2 3">
    <name type="scientific">Paracoccus methylarcula</name>
    <dbReference type="NCBI Taxonomy" id="72022"/>
    <lineage>
        <taxon>Bacteria</taxon>
        <taxon>Pseudomonadati</taxon>
        <taxon>Pseudomonadota</taxon>
        <taxon>Alphaproteobacteria</taxon>
        <taxon>Rhodobacterales</taxon>
        <taxon>Paracoccaceae</taxon>
        <taxon>Paracoccus</taxon>
    </lineage>
</organism>
<dbReference type="PANTHER" id="PTHR33121">
    <property type="entry name" value="CYCLIC DI-GMP PHOSPHODIESTERASE PDEF"/>
    <property type="match status" value="1"/>
</dbReference>
<comment type="caution">
    <text evidence="2">The sequence shown here is derived from an EMBL/GenBank/DDBJ whole genome shotgun (WGS) entry which is preliminary data.</text>
</comment>
<keyword evidence="3" id="KW-1185">Reference proteome</keyword>